<dbReference type="InterPro" id="IPR008984">
    <property type="entry name" value="SMAD_FHA_dom_sf"/>
</dbReference>
<dbReference type="SUPFAM" id="SSF55785">
    <property type="entry name" value="PYP-like sensor domain (PAS domain)"/>
    <property type="match status" value="1"/>
</dbReference>
<dbReference type="InterPro" id="IPR000160">
    <property type="entry name" value="GGDEF_dom"/>
</dbReference>
<evidence type="ECO:0000259" key="4">
    <source>
        <dbReference type="PROSITE" id="PS50883"/>
    </source>
</evidence>
<evidence type="ECO:0000313" key="7">
    <source>
        <dbReference type="Proteomes" id="UP000767446"/>
    </source>
</evidence>
<comment type="caution">
    <text evidence="6">The sequence shown here is derived from an EMBL/GenBank/DDBJ whole genome shotgun (WGS) entry which is preliminary data.</text>
</comment>
<dbReference type="Pfam" id="PF00563">
    <property type="entry name" value="EAL"/>
    <property type="match status" value="1"/>
</dbReference>
<dbReference type="CDD" id="cd01949">
    <property type="entry name" value="GGDEF"/>
    <property type="match status" value="1"/>
</dbReference>
<organism evidence="6 7">
    <name type="scientific">Gomphosphaeria aponina SAG 52.96 = DSM 107014</name>
    <dbReference type="NCBI Taxonomy" id="1521640"/>
    <lineage>
        <taxon>Bacteria</taxon>
        <taxon>Bacillati</taxon>
        <taxon>Cyanobacteriota</taxon>
        <taxon>Cyanophyceae</taxon>
        <taxon>Oscillatoriophycideae</taxon>
        <taxon>Chroococcales</taxon>
        <taxon>Gomphosphaeriaceae</taxon>
        <taxon>Gomphosphaeria</taxon>
    </lineage>
</organism>
<dbReference type="SMART" id="SM00052">
    <property type="entry name" value="EAL"/>
    <property type="match status" value="1"/>
</dbReference>
<dbReference type="Pfam" id="PF00498">
    <property type="entry name" value="FHA"/>
    <property type="match status" value="1"/>
</dbReference>
<dbReference type="Gene3D" id="2.60.200.20">
    <property type="match status" value="1"/>
</dbReference>
<name>A0A941GNH0_9CHRO</name>
<dbReference type="InterPro" id="IPR000253">
    <property type="entry name" value="FHA_dom"/>
</dbReference>
<dbReference type="PROSITE" id="PS50887">
    <property type="entry name" value="GGDEF"/>
    <property type="match status" value="1"/>
</dbReference>
<dbReference type="SMART" id="SM00267">
    <property type="entry name" value="GGDEF"/>
    <property type="match status" value="1"/>
</dbReference>
<dbReference type="Gene3D" id="3.30.450.20">
    <property type="entry name" value="PAS domain"/>
    <property type="match status" value="1"/>
</dbReference>
<dbReference type="InterPro" id="IPR043128">
    <property type="entry name" value="Rev_trsase/Diguanyl_cyclase"/>
</dbReference>
<dbReference type="AlphaFoldDB" id="A0A941GNH0"/>
<dbReference type="PROSITE" id="PS50006">
    <property type="entry name" value="FHA_DOMAIN"/>
    <property type="match status" value="1"/>
</dbReference>
<dbReference type="Proteomes" id="UP000767446">
    <property type="component" value="Unassembled WGS sequence"/>
</dbReference>
<dbReference type="CDD" id="cd01948">
    <property type="entry name" value="EAL"/>
    <property type="match status" value="1"/>
</dbReference>
<reference evidence="6" key="1">
    <citation type="submission" date="2021-02" db="EMBL/GenBank/DDBJ databases">
        <title>Metagenome analyses of Stigonema ocellatum DSM 106950, Chlorogloea purpurea SAG 13.99 and Gomphosphaeria aponina DSM 107014.</title>
        <authorList>
            <person name="Marter P."/>
            <person name="Huang S."/>
        </authorList>
    </citation>
    <scope>NUCLEOTIDE SEQUENCE</scope>
    <source>
        <strain evidence="6">JP213</strain>
    </source>
</reference>
<dbReference type="InterPro" id="IPR035965">
    <property type="entry name" value="PAS-like_dom_sf"/>
</dbReference>
<dbReference type="NCBIfam" id="TIGR00229">
    <property type="entry name" value="sensory_box"/>
    <property type="match status" value="1"/>
</dbReference>
<dbReference type="SUPFAM" id="SSF141868">
    <property type="entry name" value="EAL domain-like"/>
    <property type="match status" value="1"/>
</dbReference>
<gene>
    <name evidence="6" type="ORF">DSM107014_03390</name>
</gene>
<dbReference type="Gene3D" id="3.20.20.450">
    <property type="entry name" value="EAL domain"/>
    <property type="match status" value="1"/>
</dbReference>
<dbReference type="SUPFAM" id="SSF49879">
    <property type="entry name" value="SMAD/FHA domain"/>
    <property type="match status" value="1"/>
</dbReference>
<dbReference type="EMBL" id="JADQBC010000015">
    <property type="protein sequence ID" value="MBR8826942.1"/>
    <property type="molecule type" value="Genomic_DNA"/>
</dbReference>
<dbReference type="InterPro" id="IPR035919">
    <property type="entry name" value="EAL_sf"/>
</dbReference>
<feature type="domain" description="GGDEF" evidence="5">
    <location>
        <begin position="422"/>
        <end position="555"/>
    </location>
</feature>
<dbReference type="InterPro" id="IPR029787">
    <property type="entry name" value="Nucleotide_cyclase"/>
</dbReference>
<dbReference type="PROSITE" id="PS50112">
    <property type="entry name" value="PAS"/>
    <property type="match status" value="1"/>
</dbReference>
<evidence type="ECO:0000259" key="1">
    <source>
        <dbReference type="PROSITE" id="PS50006"/>
    </source>
</evidence>
<dbReference type="PANTHER" id="PTHR44757:SF2">
    <property type="entry name" value="BIOFILM ARCHITECTURE MAINTENANCE PROTEIN MBAA"/>
    <property type="match status" value="1"/>
</dbReference>
<evidence type="ECO:0000259" key="5">
    <source>
        <dbReference type="PROSITE" id="PS50887"/>
    </source>
</evidence>
<dbReference type="SMART" id="SM00091">
    <property type="entry name" value="PAS"/>
    <property type="match status" value="2"/>
</dbReference>
<dbReference type="InterPro" id="IPR052155">
    <property type="entry name" value="Biofilm_reg_signaling"/>
</dbReference>
<feature type="domain" description="FHA" evidence="1">
    <location>
        <begin position="29"/>
        <end position="89"/>
    </location>
</feature>
<dbReference type="Pfam" id="PF13426">
    <property type="entry name" value="PAS_9"/>
    <property type="match status" value="1"/>
</dbReference>
<dbReference type="InterPro" id="IPR000700">
    <property type="entry name" value="PAS-assoc_C"/>
</dbReference>
<dbReference type="PROSITE" id="PS50883">
    <property type="entry name" value="EAL"/>
    <property type="match status" value="1"/>
</dbReference>
<evidence type="ECO:0000313" key="6">
    <source>
        <dbReference type="EMBL" id="MBR8826942.1"/>
    </source>
</evidence>
<dbReference type="CDD" id="cd00130">
    <property type="entry name" value="PAS"/>
    <property type="match status" value="1"/>
</dbReference>
<dbReference type="SMART" id="SM00240">
    <property type="entry name" value="FHA"/>
    <property type="match status" value="1"/>
</dbReference>
<dbReference type="InterPro" id="IPR001633">
    <property type="entry name" value="EAL_dom"/>
</dbReference>
<dbReference type="SUPFAM" id="SSF55073">
    <property type="entry name" value="Nucleotide cyclase"/>
    <property type="match status" value="1"/>
</dbReference>
<dbReference type="PANTHER" id="PTHR44757">
    <property type="entry name" value="DIGUANYLATE CYCLASE DGCP"/>
    <property type="match status" value="1"/>
</dbReference>
<evidence type="ECO:0000259" key="2">
    <source>
        <dbReference type="PROSITE" id="PS50112"/>
    </source>
</evidence>
<dbReference type="PROSITE" id="PS50113">
    <property type="entry name" value="PAC"/>
    <property type="match status" value="1"/>
</dbReference>
<protein>
    <submittedName>
        <fullName evidence="6">EAL domain-containing protein</fullName>
    </submittedName>
</protein>
<evidence type="ECO:0000259" key="3">
    <source>
        <dbReference type="PROSITE" id="PS50113"/>
    </source>
</evidence>
<dbReference type="InterPro" id="IPR000014">
    <property type="entry name" value="PAS"/>
</dbReference>
<feature type="domain" description="PAC" evidence="3">
    <location>
        <begin position="340"/>
        <end position="390"/>
    </location>
</feature>
<dbReference type="Gene3D" id="3.30.70.270">
    <property type="match status" value="1"/>
</dbReference>
<feature type="domain" description="PAS" evidence="2">
    <location>
        <begin position="267"/>
        <end position="337"/>
    </location>
</feature>
<sequence length="823" mass="93656">MSNLQPFRHLLVIEDKKGRRIIPLEESTYTLGRDSRNSIVIYDYQVSRSHATLIRKNDYESDSYSYRIIDGDLQGARSTNGLMINGKNYLSHDLKHGDIINFGGKAKAIYQIVSNAAGQDLFQDPEDKTRISSTKTSITEEAKKTIISTEDLEEVSREKDRIRLASFPELSPNPIIEIDWSGKITYLNPAATAKFKTIHQAKLEHPILEGLLKQSPNRQGSLFVREIKIGNEVFEQYVHYLAESKLIRSYIFDFTKRKQMEIALRESEEKYKAVVRQASEGIFLVNAGTKKIIEANKSYCNLLGYTGEEILQLTLYDVVAENRELVERDLERLLTEKLDFVREERHLTKEGTRVNVEVSLSLITYGGGEIFCFVVRDITQRKRSEETLQYQANHDIVTELPNRILFNEQMIVALANAQRNRNLMAVMFVELEEFRKISDRLSYAIADQLLKEFAKRLKSCSRMGDTVARWGGEEFMILLPRIYNPNDAAKIGKKIIDAANQPFNLDQQKIQLGCNIGIAIYPNDAEEKDTLLSYADTALANAKKTGSNNLGFYNSKLSSQNTKLLRLENLLTHALEEKQFFLVYQPQVNIKDGRIVALEALLRWQHPELGEITAEQFIPLAEETNMIVSISQWILETAIAQNQTWQKTDLPKLPVTVNLSPKQFQQANLVTMLKEIFKATELQTKYLEIEITEAALTENINFAKKTLSELGEMGVKIALDDFGKGNSALSHLQEFSFNTLKINQELVLELTDKPKDIATISALITLGRGFQMRVVAEGVEKMEQFQLLRRLRCEQMQGYLLSEPLSVEAATNLLEIGSLTIPS</sequence>
<dbReference type="NCBIfam" id="TIGR00254">
    <property type="entry name" value="GGDEF"/>
    <property type="match status" value="1"/>
</dbReference>
<accession>A0A941GNH0</accession>
<proteinExistence type="predicted"/>
<dbReference type="Pfam" id="PF00990">
    <property type="entry name" value="GGDEF"/>
    <property type="match status" value="1"/>
</dbReference>
<feature type="domain" description="EAL" evidence="4">
    <location>
        <begin position="564"/>
        <end position="818"/>
    </location>
</feature>